<dbReference type="STRING" id="1715989.NITINOP_3169"/>
<feature type="region of interest" description="Disordered" evidence="3">
    <location>
        <begin position="97"/>
        <end position="125"/>
    </location>
</feature>
<dbReference type="PANTHER" id="PTHR21043">
    <property type="entry name" value="IOJAP SUPERFAMILY ORTHOLOG"/>
    <property type="match status" value="1"/>
</dbReference>
<dbReference type="GO" id="GO:0017148">
    <property type="term" value="P:negative regulation of translation"/>
    <property type="evidence" value="ECO:0007669"/>
    <property type="project" value="UniProtKB-UniRule"/>
</dbReference>
<dbReference type="GO" id="GO:0090071">
    <property type="term" value="P:negative regulation of ribosome biogenesis"/>
    <property type="evidence" value="ECO:0007669"/>
    <property type="project" value="UniProtKB-UniRule"/>
</dbReference>
<dbReference type="Proteomes" id="UP000066284">
    <property type="component" value="Chromosome 1"/>
</dbReference>
<keyword evidence="2" id="KW-0810">Translation regulation</keyword>
<keyword evidence="2" id="KW-0678">Repressor</keyword>
<dbReference type="GO" id="GO:0042256">
    <property type="term" value="P:cytosolic ribosome assembly"/>
    <property type="evidence" value="ECO:0007669"/>
    <property type="project" value="UniProtKB-UniRule"/>
</dbReference>
<comment type="subunit">
    <text evidence="2">Interacts with ribosomal protein uL14 (rplN).</text>
</comment>
<dbReference type="GO" id="GO:0043023">
    <property type="term" value="F:ribosomal large subunit binding"/>
    <property type="evidence" value="ECO:0007669"/>
    <property type="project" value="TreeGrafter"/>
</dbReference>
<dbReference type="Pfam" id="PF02410">
    <property type="entry name" value="RsfS"/>
    <property type="match status" value="1"/>
</dbReference>
<accession>A0A0S4KXQ5</accession>
<organism evidence="4 5">
    <name type="scientific">Candidatus Nitrospira inopinata</name>
    <dbReference type="NCBI Taxonomy" id="1715989"/>
    <lineage>
        <taxon>Bacteria</taxon>
        <taxon>Pseudomonadati</taxon>
        <taxon>Nitrospirota</taxon>
        <taxon>Nitrospiria</taxon>
        <taxon>Nitrospirales</taxon>
        <taxon>Nitrospiraceae</taxon>
        <taxon>Nitrospira</taxon>
    </lineage>
</organism>
<dbReference type="Gene3D" id="3.30.460.10">
    <property type="entry name" value="Beta Polymerase, domain 2"/>
    <property type="match status" value="1"/>
</dbReference>
<dbReference type="InterPro" id="IPR043519">
    <property type="entry name" value="NT_sf"/>
</dbReference>
<reference evidence="5" key="1">
    <citation type="submission" date="2015-09" db="EMBL/GenBank/DDBJ databases">
        <authorList>
            <person name="Daims H."/>
        </authorList>
    </citation>
    <scope>NUCLEOTIDE SEQUENCE [LARGE SCALE GENOMIC DNA]</scope>
</reference>
<comment type="function">
    <text evidence="2">Functions as a ribosomal silencing factor. Interacts with ribosomal protein uL14 (rplN), blocking formation of intersubunit bridge B8. Prevents association of the 30S and 50S ribosomal subunits and the formation of functional ribosomes, thus repressing translation.</text>
</comment>
<feature type="compositionally biased region" description="Basic residues" evidence="3">
    <location>
        <begin position="114"/>
        <end position="125"/>
    </location>
</feature>
<dbReference type="NCBIfam" id="TIGR00090">
    <property type="entry name" value="rsfS_iojap_ybeB"/>
    <property type="match status" value="1"/>
</dbReference>
<keyword evidence="2" id="KW-0963">Cytoplasm</keyword>
<dbReference type="HAMAP" id="MF_01477">
    <property type="entry name" value="Iojap_RsfS"/>
    <property type="match status" value="1"/>
</dbReference>
<dbReference type="PANTHER" id="PTHR21043:SF0">
    <property type="entry name" value="MITOCHONDRIAL ASSEMBLY OF RIBOSOMAL LARGE SUBUNIT PROTEIN 1"/>
    <property type="match status" value="1"/>
</dbReference>
<sequence>MLDKKAVDVQVLHVAPLTSVADYLVIGSADSDRQTRAIADHIDGTISRLGRRALSIEGTATGQWVLIDFGDVVAHVFRQDARSHYALERLWSDAKSVPIPPDSKVVPDESQRRVATRKAAARKSV</sequence>
<evidence type="ECO:0000313" key="4">
    <source>
        <dbReference type="EMBL" id="CUQ68141.1"/>
    </source>
</evidence>
<dbReference type="AlphaFoldDB" id="A0A0S4KXQ5"/>
<comment type="subcellular location">
    <subcellularLocation>
        <location evidence="2">Cytoplasm</location>
    </subcellularLocation>
</comment>
<dbReference type="InterPro" id="IPR004394">
    <property type="entry name" value="Iojap/RsfS/C7orf30"/>
</dbReference>
<gene>
    <name evidence="2 4" type="primary">rsfS</name>
    <name evidence="4" type="ORF">NITINOP_3169</name>
</gene>
<proteinExistence type="inferred from homology"/>
<dbReference type="GO" id="GO:0005737">
    <property type="term" value="C:cytoplasm"/>
    <property type="evidence" value="ECO:0007669"/>
    <property type="project" value="UniProtKB-SubCell"/>
</dbReference>
<evidence type="ECO:0000256" key="3">
    <source>
        <dbReference type="SAM" id="MobiDB-lite"/>
    </source>
</evidence>
<comment type="similarity">
    <text evidence="1 2">Belongs to the Iojap/RsfS family.</text>
</comment>
<name>A0A0S4KXQ5_9BACT</name>
<evidence type="ECO:0000313" key="5">
    <source>
        <dbReference type="Proteomes" id="UP000066284"/>
    </source>
</evidence>
<evidence type="ECO:0000256" key="2">
    <source>
        <dbReference type="HAMAP-Rule" id="MF_01477"/>
    </source>
</evidence>
<keyword evidence="5" id="KW-1185">Reference proteome</keyword>
<evidence type="ECO:0000256" key="1">
    <source>
        <dbReference type="ARBA" id="ARBA00010574"/>
    </source>
</evidence>
<dbReference type="KEGG" id="nio:NITINOP_3169"/>
<dbReference type="OrthoDB" id="9793681at2"/>
<dbReference type="SUPFAM" id="SSF81301">
    <property type="entry name" value="Nucleotidyltransferase"/>
    <property type="match status" value="1"/>
</dbReference>
<dbReference type="EMBL" id="LN885086">
    <property type="protein sequence ID" value="CUQ68141.1"/>
    <property type="molecule type" value="Genomic_DNA"/>
</dbReference>
<protein>
    <recommendedName>
        <fullName evidence="2">Ribosomal silencing factor RsfS</fullName>
    </recommendedName>
</protein>